<sequence length="99" mass="10574">MVSEELGGLPGAGIEGVWVTIHPLDDHAFRLEALPPMISQAQTGPQGEFAVALGRRRALAYVIAVRTEPDSAPLTARPVEDEAVDRAAPIVLMLPRAPR</sequence>
<gene>
    <name evidence="1" type="ORF">ENSA7_24050</name>
</gene>
<comment type="caution">
    <text evidence="1">The sequence shown here is derived from an EMBL/GenBank/DDBJ whole genome shotgun (WGS) entry which is preliminary data.</text>
</comment>
<reference evidence="1 2" key="1">
    <citation type="submission" date="2018-03" db="EMBL/GenBank/DDBJ databases">
        <title>Draft Genome Sequences of the Obligatory Marine Myxobacteria Enhygromyxa salina SWB007.</title>
        <authorList>
            <person name="Poehlein A."/>
            <person name="Moghaddam J.A."/>
            <person name="Harms H."/>
            <person name="Alanjari M."/>
            <person name="Koenig G.M."/>
            <person name="Daniel R."/>
            <person name="Schaeberle T.F."/>
        </authorList>
    </citation>
    <scope>NUCLEOTIDE SEQUENCE [LARGE SCALE GENOMIC DNA]</scope>
    <source>
        <strain evidence="1 2">SWB007</strain>
    </source>
</reference>
<name>A0A2S9YS98_9BACT</name>
<evidence type="ECO:0000313" key="1">
    <source>
        <dbReference type="EMBL" id="PRQ07966.1"/>
    </source>
</evidence>
<dbReference type="AlphaFoldDB" id="A0A2S9YS98"/>
<accession>A0A2S9YS98</accession>
<evidence type="ECO:0000313" key="2">
    <source>
        <dbReference type="Proteomes" id="UP000238823"/>
    </source>
</evidence>
<proteinExistence type="predicted"/>
<dbReference type="Proteomes" id="UP000238823">
    <property type="component" value="Unassembled WGS sequence"/>
</dbReference>
<protein>
    <submittedName>
        <fullName evidence="1">Uncharacterized protein</fullName>
    </submittedName>
</protein>
<organism evidence="1 2">
    <name type="scientific">Enhygromyxa salina</name>
    <dbReference type="NCBI Taxonomy" id="215803"/>
    <lineage>
        <taxon>Bacteria</taxon>
        <taxon>Pseudomonadati</taxon>
        <taxon>Myxococcota</taxon>
        <taxon>Polyangia</taxon>
        <taxon>Nannocystales</taxon>
        <taxon>Nannocystaceae</taxon>
        <taxon>Enhygromyxa</taxon>
    </lineage>
</organism>
<dbReference type="EMBL" id="PVNL01000047">
    <property type="protein sequence ID" value="PRQ07966.1"/>
    <property type="molecule type" value="Genomic_DNA"/>
</dbReference>